<proteinExistence type="predicted"/>
<reference evidence="2 3" key="1">
    <citation type="submission" date="2016-10" db="EMBL/GenBank/DDBJ databases">
        <authorList>
            <person name="de Groot N.N."/>
        </authorList>
    </citation>
    <scope>NUCLEOTIDE SEQUENCE [LARGE SCALE GENOMIC DNA]</scope>
    <source>
        <strain evidence="2 3">DSM 9179</strain>
    </source>
</reference>
<dbReference type="PANTHER" id="PTHR38032">
    <property type="entry name" value="POLYMERASE-RELATED"/>
    <property type="match status" value="1"/>
</dbReference>
<dbReference type="STRING" id="99656.SAMN05421659_102332"/>
<dbReference type="Pfam" id="PF03961">
    <property type="entry name" value="FapA"/>
    <property type="match status" value="1"/>
</dbReference>
<evidence type="ECO:0000313" key="3">
    <source>
        <dbReference type="Proteomes" id="UP000199701"/>
    </source>
</evidence>
<keyword evidence="3" id="KW-1185">Reference proteome</keyword>
<feature type="domain" description="Flagellar Assembly Protein A N-terminal region" evidence="1">
    <location>
        <begin position="84"/>
        <end position="252"/>
    </location>
</feature>
<dbReference type="OrthoDB" id="9816426at2"/>
<protein>
    <recommendedName>
        <fullName evidence="1">Flagellar Assembly Protein A N-terminal region domain-containing protein</fullName>
    </recommendedName>
</protein>
<dbReference type="EMBL" id="FOJI01000002">
    <property type="protein sequence ID" value="SEV95206.1"/>
    <property type="molecule type" value="Genomic_DNA"/>
</dbReference>
<dbReference type="InterPro" id="IPR005646">
    <property type="entry name" value="FapA"/>
</dbReference>
<dbReference type="AlphaFoldDB" id="A0A1I0N2F5"/>
<evidence type="ECO:0000259" key="1">
    <source>
        <dbReference type="Pfam" id="PF20250"/>
    </source>
</evidence>
<dbReference type="Pfam" id="PF20250">
    <property type="entry name" value="FapA_N"/>
    <property type="match status" value="1"/>
</dbReference>
<dbReference type="Proteomes" id="UP000199701">
    <property type="component" value="Unassembled WGS sequence"/>
</dbReference>
<dbReference type="InterPro" id="IPR046865">
    <property type="entry name" value="FapA_b_solenoid"/>
</dbReference>
<name>A0A1I0N2F5_9FIRM</name>
<accession>A0A1I0N2F5</accession>
<organism evidence="2 3">
    <name type="scientific">[Clostridium] fimetarium</name>
    <dbReference type="NCBI Taxonomy" id="99656"/>
    <lineage>
        <taxon>Bacteria</taxon>
        <taxon>Bacillati</taxon>
        <taxon>Bacillota</taxon>
        <taxon>Clostridia</taxon>
        <taxon>Lachnospirales</taxon>
        <taxon>Lachnospiraceae</taxon>
    </lineage>
</organism>
<dbReference type="RefSeq" id="WP_092450815.1">
    <property type="nucleotide sequence ID" value="NZ_FOJI01000002.1"/>
</dbReference>
<dbReference type="InterPro" id="IPR046866">
    <property type="entry name" value="FapA_N"/>
</dbReference>
<sequence length="534" mass="58853">MSDCLGGYFKFSIASDGLYLTVYPPKIGGKRASIDDFMFYIEKRKIADCSLIKAKEAFKVTDVPITVKVSDYTVFPSNEFGDYRISTNGMTVEAIFYPPFEGANELSEQEIVKDLQSVGVKYGIDNLAIRQFIQEKEYFKVYFLARGLAPREGKDGELVYNFNTDLKPKPKMKEDGSVDFHTLDNVNHIQAGDIIASVIPEDVGEPGFDIFNRSIQPRRVRKVMLRNQKNTKISIDGLSLISEVSGHVTLENDKVFVSNVLELSNVDNSTGDIEYDGSIVVKGNVLAGFSVKSAGDITVNGIIEGSKIFAVGNISINNGIQGMNRAVIQAGGNIVTKFIESAESIIAGGNIETDTILHSKVIAKGHIIVNGRNGLIIGGDVRSSSLIEAKTIGNGMGTSTTVGVGVDPSVKKRLDELKKELDKSGNSKIQLSQLMTLLRKKQEANGTLDTEKQKMLQNTMKSLIMLEQLITSDKKELEECRMLLTEDSNARIKVYNNAYPGIKFVFGEQYLFLREKYTYCQFMKVGADIASVPL</sequence>
<dbReference type="PANTHER" id="PTHR38032:SF1">
    <property type="entry name" value="RNA-BINDING PROTEIN KHPB N-TERMINAL DOMAIN-CONTAINING PROTEIN"/>
    <property type="match status" value="1"/>
</dbReference>
<gene>
    <name evidence="2" type="ORF">SAMN05421659_102332</name>
</gene>
<evidence type="ECO:0000313" key="2">
    <source>
        <dbReference type="EMBL" id="SEV95206.1"/>
    </source>
</evidence>